<keyword evidence="5" id="KW-1003">Cell membrane</keyword>
<comment type="subcellular location">
    <subcellularLocation>
        <location evidence="1">Cell membrane</location>
        <topology evidence="1">Multi-pass membrane protein</topology>
    </subcellularLocation>
</comment>
<feature type="compositionally biased region" description="Polar residues" evidence="16">
    <location>
        <begin position="1449"/>
        <end position="1462"/>
    </location>
</feature>
<feature type="domain" description="Potassium channel" evidence="18">
    <location>
        <begin position="334"/>
        <end position="371"/>
    </location>
</feature>
<evidence type="ECO:0000259" key="18">
    <source>
        <dbReference type="Pfam" id="PF07885"/>
    </source>
</evidence>
<dbReference type="EMBL" id="JADDUC010000069">
    <property type="protein sequence ID" value="KAG0120092.1"/>
    <property type="molecule type" value="Genomic_DNA"/>
</dbReference>
<keyword evidence="8" id="KW-0631">Potassium channel</keyword>
<dbReference type="PANTHER" id="PTHR11003">
    <property type="entry name" value="POTASSIUM CHANNEL, SUBFAMILY K"/>
    <property type="match status" value="1"/>
</dbReference>
<keyword evidence="4 15" id="KW-0813">Transport</keyword>
<feature type="transmembrane region" description="Helical" evidence="17">
    <location>
        <begin position="428"/>
        <end position="447"/>
    </location>
</feature>
<feature type="transmembrane region" description="Helical" evidence="17">
    <location>
        <begin position="459"/>
        <end position="486"/>
    </location>
</feature>
<dbReference type="InterPro" id="IPR003092">
    <property type="entry name" value="2pore_dom_K_chnl_TASK"/>
</dbReference>
<dbReference type="PRINTS" id="PR01095">
    <property type="entry name" value="TASKCHANNEL"/>
</dbReference>
<evidence type="ECO:0000256" key="12">
    <source>
        <dbReference type="ARBA" id="ARBA00023136"/>
    </source>
</evidence>
<evidence type="ECO:0000256" key="11">
    <source>
        <dbReference type="ARBA" id="ARBA00023065"/>
    </source>
</evidence>
<organism evidence="19">
    <name type="scientific">Lamprotornis superbus</name>
    <dbReference type="NCBI Taxonomy" id="245042"/>
    <lineage>
        <taxon>Eukaryota</taxon>
        <taxon>Metazoa</taxon>
        <taxon>Chordata</taxon>
        <taxon>Craniata</taxon>
        <taxon>Vertebrata</taxon>
        <taxon>Euteleostomi</taxon>
        <taxon>Archelosauria</taxon>
        <taxon>Archosauria</taxon>
        <taxon>Dinosauria</taxon>
        <taxon>Saurischia</taxon>
        <taxon>Theropoda</taxon>
        <taxon>Coelurosauria</taxon>
        <taxon>Aves</taxon>
        <taxon>Neognathae</taxon>
        <taxon>Neoaves</taxon>
        <taxon>Telluraves</taxon>
        <taxon>Australaves</taxon>
        <taxon>Passeriformes</taxon>
        <taxon>Sturnidae</taxon>
        <taxon>Lamprotornis</taxon>
    </lineage>
</organism>
<gene>
    <name evidence="20" type="ORF">IHE44_0001286</name>
    <name evidence="19" type="ORF">IHE44_013025</name>
</gene>
<keyword evidence="11 15" id="KW-0406">Ion transport</keyword>
<keyword evidence="13" id="KW-0325">Glycoprotein</keyword>
<evidence type="ECO:0000256" key="2">
    <source>
        <dbReference type="ARBA" id="ARBA00006666"/>
    </source>
</evidence>
<dbReference type="PRINTS" id="PR01333">
    <property type="entry name" value="2POREKCHANEL"/>
</dbReference>
<dbReference type="PRINTS" id="PR01585">
    <property type="entry name" value="TASK3CHANNEL"/>
</dbReference>
<feature type="region of interest" description="Disordered" evidence="16">
    <location>
        <begin position="1397"/>
        <end position="1516"/>
    </location>
</feature>
<feature type="transmembrane region" description="Helical" evidence="17">
    <location>
        <begin position="398"/>
        <end position="416"/>
    </location>
</feature>
<feature type="compositionally biased region" description="Polar residues" evidence="16">
    <location>
        <begin position="1422"/>
        <end position="1431"/>
    </location>
</feature>
<evidence type="ECO:0000256" key="9">
    <source>
        <dbReference type="ARBA" id="ARBA00022958"/>
    </source>
</evidence>
<feature type="compositionally biased region" description="Polar residues" evidence="16">
    <location>
        <begin position="1505"/>
        <end position="1516"/>
    </location>
</feature>
<dbReference type="InterPro" id="IPR005407">
    <property type="entry name" value="KCNK9"/>
</dbReference>
<feature type="transmembrane region" description="Helical" evidence="17">
    <location>
        <begin position="344"/>
        <end position="364"/>
    </location>
</feature>
<evidence type="ECO:0000313" key="20">
    <source>
        <dbReference type="EMBL" id="KAI1243653.1"/>
    </source>
</evidence>
<evidence type="ECO:0000313" key="19">
    <source>
        <dbReference type="EMBL" id="KAG0120092.1"/>
    </source>
</evidence>
<dbReference type="GO" id="GO:0005886">
    <property type="term" value="C:plasma membrane"/>
    <property type="evidence" value="ECO:0007669"/>
    <property type="project" value="UniProtKB-SubCell"/>
</dbReference>
<evidence type="ECO:0000256" key="13">
    <source>
        <dbReference type="ARBA" id="ARBA00023180"/>
    </source>
</evidence>
<evidence type="ECO:0000256" key="14">
    <source>
        <dbReference type="ARBA" id="ARBA00023303"/>
    </source>
</evidence>
<reference evidence="20 21" key="2">
    <citation type="journal article" date="2021" name="J. Hered.">
        <title>Feather Gene Expression Elucidates the Developmental Basis of Plumage Iridescence in African Starlings.</title>
        <authorList>
            <person name="Rubenstein D.R."/>
            <person name="Corvelo A."/>
            <person name="MacManes M.D."/>
            <person name="Maia R."/>
            <person name="Narzisi G."/>
            <person name="Rousaki A."/>
            <person name="Vandenabeele P."/>
            <person name="Shawkey M.D."/>
            <person name="Solomon J."/>
        </authorList>
    </citation>
    <scope>NUCLEOTIDE SEQUENCE [LARGE SCALE GENOMIC DNA]</scope>
    <source>
        <strain evidence="20">SS15</strain>
    </source>
</reference>
<feature type="transmembrane region" description="Helical" evidence="17">
    <location>
        <begin position="296"/>
        <end position="317"/>
    </location>
</feature>
<keyword evidence="6" id="KW-0633">Potassium transport</keyword>
<reference evidence="19" key="1">
    <citation type="submission" date="2020-10" db="EMBL/GenBank/DDBJ databases">
        <title>Feather gene expression reveals the developmental basis of iridescence in African starlings.</title>
        <authorList>
            <person name="Rubenstein D.R."/>
        </authorList>
    </citation>
    <scope>NUCLEOTIDE SEQUENCE</scope>
    <source>
        <strain evidence="19">SS15</strain>
        <tissue evidence="19">Liver</tissue>
    </source>
</reference>
<keyword evidence="10 17" id="KW-1133">Transmembrane helix</keyword>
<comment type="caution">
    <text evidence="19">The sequence shown here is derived from an EMBL/GenBank/DDBJ whole genome shotgun (WGS) entry which is preliminary data.</text>
</comment>
<dbReference type="InterPro" id="IPR013099">
    <property type="entry name" value="K_chnl_dom"/>
</dbReference>
<dbReference type="SUPFAM" id="SSF81324">
    <property type="entry name" value="Voltage-gated potassium channels"/>
    <property type="match status" value="1"/>
</dbReference>
<dbReference type="Proteomes" id="UP000618051">
    <property type="component" value="Unassembled WGS sequence"/>
</dbReference>
<feature type="region of interest" description="Disordered" evidence="16">
    <location>
        <begin position="1148"/>
        <end position="1167"/>
    </location>
</feature>
<keyword evidence="12 17" id="KW-0472">Membrane</keyword>
<dbReference type="GO" id="GO:0015271">
    <property type="term" value="F:outward rectifier potassium channel activity"/>
    <property type="evidence" value="ECO:0007669"/>
    <property type="project" value="TreeGrafter"/>
</dbReference>
<evidence type="ECO:0000256" key="15">
    <source>
        <dbReference type="RuleBase" id="RU003857"/>
    </source>
</evidence>
<sequence>MESFEPTISMQQELESGANCCTLAGGHDRDNSSGRVKPRSGSTKYCHYSLCDRRELNYLGEEGTGQIHSRGCTAPEKNFDESLGWEVLRPEGSSSESDSQNKLTKRCQADTCICKLNFQGGEDAFFNGARDKGGRQKAAFPSFPNFTAGTDTAPWGNRGSRAPPRGCRLRQPLKTSFLICSTSFPSLSLPNKAIDNKVSMKESKIDEQHKGATTMLVFKAVPQKEARSLHGNAASGLNSCSGGLQGLEEASDACREMSQPTAVAPGFRERENGSKSETTNKSLVNKKQNFQVNKHYSLCLFLMYFPLIPHSAVWIILPALQVTQGVGEEIREDGYGHAAPGTDAGKAFCMFYAVLGIPLTLVMFQSLGERMNTFVKYLLKRIKKCCGMRSTEVSMENMVTVGFFSCMGTLCIGAAAFSQYEEWSFFHAYYYCFITLTTIGFGDYVALQTKGALQKKPLYVAFSFMYILVGLTVIGAFLNLVVLRFLTMNSEDERRDAEERASLAGNRNSMIIHIQEDSQHGRPRYKAEVTDLQSVCSCMCYRSHEYTSRVVSHQNSFSSKLNPQYFHSISYKIEEISPSTLKNSLFPSPVSSISPGLHSFTDNHRLMKRRKRSEAKGSRASQSSSETQLLSMKHGLLLFQQSMPYITPLVDVRGFKTSMRHKQSIYQVYHASCHTGVAGGVGRMDQGWFIVEWIDVAVDVNLGKEGPTGEGETSSSKQLNPTRELLLSPVLNVILPCPPQHSGNIFPYDCVCTVPVELLSVGSSVGNKTPSPQCCKCTKTPYDFMDQELSVPGKCICDPWQNPEGLWVQLCRVAAEGQEEDSLLFTFLLLLQHDYYPRICSKDIRRSLDKDSTSVRRSGGTYLGRSLTRFFVEECVDYLIQYNSQSAIDISLGTKGKPDGKQGLDVSEAWTQPMGNIKLKPIGFEPLWSVVEARLGAEAEEMESFGLDHLIVFGEMEMPLVSAFALGKMRPGSPGDDCTMPFLLKSKQPAACEKYSSTVLSAEKSAASRSKHQLFLRGQAQFVLQACGNLLGISNSSGRKKIAVKKNLLVYQTLPGELAGERKRIAGHRICQKYASTTRQYHKMEENKHPITMSGLKYIQQCDIIWSWCCPPEGVEDMGCEPWYLTLTTVRGAPGFPGPHTGDVLSEPLSSGGGGGDHFGNDKTTSKTRAAREAGAINHCSQWPGSLCDFGFPRLNLKNVKVTVGKGHWSHKVIELGQDLLEDVTPQSESAPMAEENPKYNCTVSEVTIVNLQPEKNPVLLLAGGKPGSDHRNLGFQPPPARISEKKLCQGEKKLCPEKVKNEGALSPSLHRANELCGTESITLKRPVKLAPLEIPVEVKEAQLQKIMSIQREAQMAAQKLMVINSIHNEPHVKRVKNLAQGELGNLQKIKLNEKAALESKDDPLPPKSSKPLGEIQIILPSETTSKSTKQAGAEEAPRTLCKPPIPTVQVSDVQGESSSPDSIPDPGQNAPRRRFRLKHMKEQQEDTGKNKPLKATDPSVGEGTKQTAGQRTQKTLSDASKLIENVSKKQKERGAKQREMDEASIVRRQSLRRMALGDIIQVKRPIILADSDGRDVNKPCNHSKIWAETDKKTHQTCNLPPELCGFSRI</sequence>
<dbReference type="PANTHER" id="PTHR11003:SF75">
    <property type="entry name" value="POTASSIUM CHANNEL SUBFAMILY K MEMBER 9"/>
    <property type="match status" value="1"/>
</dbReference>
<feature type="domain" description="Potassium channel" evidence="18">
    <location>
        <begin position="407"/>
        <end position="482"/>
    </location>
</feature>
<evidence type="ECO:0000256" key="6">
    <source>
        <dbReference type="ARBA" id="ARBA00022538"/>
    </source>
</evidence>
<evidence type="ECO:0000256" key="4">
    <source>
        <dbReference type="ARBA" id="ARBA00022448"/>
    </source>
</evidence>
<evidence type="ECO:0000256" key="3">
    <source>
        <dbReference type="ARBA" id="ARBA00016209"/>
    </source>
</evidence>
<keyword evidence="21" id="KW-1185">Reference proteome</keyword>
<accession>A0A835TUZ1</accession>
<feature type="region of interest" description="Disordered" evidence="16">
    <location>
        <begin position="258"/>
        <end position="282"/>
    </location>
</feature>
<evidence type="ECO:0000256" key="5">
    <source>
        <dbReference type="ARBA" id="ARBA00022475"/>
    </source>
</evidence>
<evidence type="ECO:0000256" key="10">
    <source>
        <dbReference type="ARBA" id="ARBA00022989"/>
    </source>
</evidence>
<dbReference type="OrthoDB" id="9012221at2759"/>
<keyword evidence="7 15" id="KW-0812">Transmembrane</keyword>
<evidence type="ECO:0000256" key="1">
    <source>
        <dbReference type="ARBA" id="ARBA00004651"/>
    </source>
</evidence>
<protein>
    <recommendedName>
        <fullName evidence="3">Potassium channel subfamily K member 9</fullName>
    </recommendedName>
</protein>
<keyword evidence="9" id="KW-0630">Potassium</keyword>
<name>A0A835TUZ1_9PASS</name>
<dbReference type="InterPro" id="IPR003280">
    <property type="entry name" value="2pore_dom_K_chnl"/>
</dbReference>
<evidence type="ECO:0000256" key="7">
    <source>
        <dbReference type="ARBA" id="ARBA00022692"/>
    </source>
</evidence>
<reference evidence="20" key="3">
    <citation type="submission" date="2022-01" db="EMBL/GenBank/DDBJ databases">
        <authorList>
            <person name="Rubenstein D.R."/>
        </authorList>
    </citation>
    <scope>NUCLEOTIDE SEQUENCE</scope>
    <source>
        <strain evidence="20">SS15</strain>
        <tissue evidence="20">Liver</tissue>
    </source>
</reference>
<evidence type="ECO:0000256" key="17">
    <source>
        <dbReference type="SAM" id="Phobius"/>
    </source>
</evidence>
<dbReference type="Pfam" id="PF07885">
    <property type="entry name" value="Ion_trans_2"/>
    <property type="match status" value="2"/>
</dbReference>
<comment type="similarity">
    <text evidence="2 15">Belongs to the two pore domain potassium channel (TC 1.A.1.8) family.</text>
</comment>
<feature type="region of interest" description="Disordered" evidence="16">
    <location>
        <begin position="138"/>
        <end position="166"/>
    </location>
</feature>
<dbReference type="GO" id="GO:0022841">
    <property type="term" value="F:potassium ion leak channel activity"/>
    <property type="evidence" value="ECO:0007669"/>
    <property type="project" value="TreeGrafter"/>
</dbReference>
<dbReference type="EMBL" id="JADDUC020000001">
    <property type="protein sequence ID" value="KAI1243653.1"/>
    <property type="molecule type" value="Genomic_DNA"/>
</dbReference>
<feature type="compositionally biased region" description="Basic and acidic residues" evidence="16">
    <location>
        <begin position="1481"/>
        <end position="1490"/>
    </location>
</feature>
<evidence type="ECO:0000313" key="21">
    <source>
        <dbReference type="Proteomes" id="UP000618051"/>
    </source>
</evidence>
<dbReference type="GO" id="GO:0030322">
    <property type="term" value="P:stabilization of membrane potential"/>
    <property type="evidence" value="ECO:0007669"/>
    <property type="project" value="TreeGrafter"/>
</dbReference>
<evidence type="ECO:0000256" key="8">
    <source>
        <dbReference type="ARBA" id="ARBA00022826"/>
    </source>
</evidence>
<evidence type="ECO:0000256" key="16">
    <source>
        <dbReference type="SAM" id="MobiDB-lite"/>
    </source>
</evidence>
<keyword evidence="14 15" id="KW-0407">Ion channel</keyword>
<proteinExistence type="inferred from homology"/>
<dbReference type="Gene3D" id="1.10.287.70">
    <property type="match status" value="1"/>
</dbReference>